<evidence type="ECO:0000256" key="1">
    <source>
        <dbReference type="SAM" id="MobiDB-lite"/>
    </source>
</evidence>
<feature type="compositionally biased region" description="Polar residues" evidence="1">
    <location>
        <begin position="171"/>
        <end position="190"/>
    </location>
</feature>
<proteinExistence type="predicted"/>
<dbReference type="Proteomes" id="UP001164929">
    <property type="component" value="Chromosome 19"/>
</dbReference>
<evidence type="ECO:0000313" key="3">
    <source>
        <dbReference type="Proteomes" id="UP001164929"/>
    </source>
</evidence>
<dbReference type="AlphaFoldDB" id="A0AAD6L6G2"/>
<feature type="region of interest" description="Disordered" evidence="1">
    <location>
        <begin position="147"/>
        <end position="223"/>
    </location>
</feature>
<protein>
    <submittedName>
        <fullName evidence="2">Uncharacterized protein</fullName>
    </submittedName>
</protein>
<feature type="compositionally biased region" description="Basic residues" evidence="1">
    <location>
        <begin position="198"/>
        <end position="207"/>
    </location>
</feature>
<sequence length="252" mass="28423">MAAHFISHDPTEEEVAWMTNSLVGVINEGVNYQDIKKDSHSNGVQLTGFCSMGASQALISFNTYDSTMEAFELDIPPWHGYFDELRPCIDTYGRNVTSINKIISAYGRAIVLTKSIWGIAILELDPLHYLVSEAIEDNMTAFDLMKQEDESETETSTADTLIPQLSEEQHSTSLGSSTPSRAAINPNTQHIFHPMISQRRRRKKTIRQKGEEDGSSSLDSGIRQGNARYTHLSDVEFGYQEISIYKQPLRWR</sequence>
<evidence type="ECO:0000313" key="2">
    <source>
        <dbReference type="EMBL" id="KAJ6951225.1"/>
    </source>
</evidence>
<name>A0AAD6L6G2_9ROSI</name>
<reference evidence="2" key="1">
    <citation type="journal article" date="2023" name="Mol. Ecol. Resour.">
        <title>Chromosome-level genome assembly of a triploid poplar Populus alba 'Berolinensis'.</title>
        <authorList>
            <person name="Chen S."/>
            <person name="Yu Y."/>
            <person name="Wang X."/>
            <person name="Wang S."/>
            <person name="Zhang T."/>
            <person name="Zhou Y."/>
            <person name="He R."/>
            <person name="Meng N."/>
            <person name="Wang Y."/>
            <person name="Liu W."/>
            <person name="Liu Z."/>
            <person name="Liu J."/>
            <person name="Guo Q."/>
            <person name="Huang H."/>
            <person name="Sederoff R.R."/>
            <person name="Wang G."/>
            <person name="Qu G."/>
            <person name="Chen S."/>
        </authorList>
    </citation>
    <scope>NUCLEOTIDE SEQUENCE</scope>
    <source>
        <strain evidence="2">SC-2020</strain>
    </source>
</reference>
<organism evidence="2 3">
    <name type="scientific">Populus alba x Populus x berolinensis</name>
    <dbReference type="NCBI Taxonomy" id="444605"/>
    <lineage>
        <taxon>Eukaryota</taxon>
        <taxon>Viridiplantae</taxon>
        <taxon>Streptophyta</taxon>
        <taxon>Embryophyta</taxon>
        <taxon>Tracheophyta</taxon>
        <taxon>Spermatophyta</taxon>
        <taxon>Magnoliopsida</taxon>
        <taxon>eudicotyledons</taxon>
        <taxon>Gunneridae</taxon>
        <taxon>Pentapetalae</taxon>
        <taxon>rosids</taxon>
        <taxon>fabids</taxon>
        <taxon>Malpighiales</taxon>
        <taxon>Salicaceae</taxon>
        <taxon>Saliceae</taxon>
        <taxon>Populus</taxon>
    </lineage>
</organism>
<dbReference type="EMBL" id="JAQIZT010000019">
    <property type="protein sequence ID" value="KAJ6951225.1"/>
    <property type="molecule type" value="Genomic_DNA"/>
</dbReference>
<comment type="caution">
    <text evidence="2">The sequence shown here is derived from an EMBL/GenBank/DDBJ whole genome shotgun (WGS) entry which is preliminary data.</text>
</comment>
<keyword evidence="3" id="KW-1185">Reference proteome</keyword>
<accession>A0AAD6L6G2</accession>
<gene>
    <name evidence="2" type="ORF">NC653_040572</name>
</gene>